<keyword evidence="9 10" id="KW-0119">Carbohydrate metabolism</keyword>
<dbReference type="InterPro" id="IPR036412">
    <property type="entry name" value="HAD-like_sf"/>
</dbReference>
<keyword evidence="12" id="KW-1185">Reference proteome</keyword>
<dbReference type="EMBL" id="QEOB01000015">
    <property type="protein sequence ID" value="PVX77085.1"/>
    <property type="molecule type" value="Genomic_DNA"/>
</dbReference>
<name>A0ABX5KFC5_9BURK</name>
<sequence>MRAVLLDLDGTMVDTAPDLAEALARTLAAFDAPPLPLATVRGLIGHGVAQLVRQALEVAGLAAEIDGTRALADFQRHYAETNGRYGRVFPNVVAGLDALKQRGYRLACVTNKPRALAGPLLRETGIAAYLDALVAGDTIASMKPAPEPLWHACRLLDAPPQRAVMVGDSAVDAEAARAAGVPVFIVDYGYAGPQGASALSCDALIDSLAVLPAMLPA</sequence>
<evidence type="ECO:0000313" key="12">
    <source>
        <dbReference type="Proteomes" id="UP000245712"/>
    </source>
</evidence>
<comment type="similarity">
    <text evidence="4 10">Belongs to the HAD-like hydrolase superfamily. CbbY/CbbZ/Gph/YieH family.</text>
</comment>
<dbReference type="Gene3D" id="1.10.150.240">
    <property type="entry name" value="Putative phosphatase, domain 2"/>
    <property type="match status" value="1"/>
</dbReference>
<dbReference type="SFLD" id="SFLDG01135">
    <property type="entry name" value="C1.5.6:_HAD__Beta-PGM__Phospha"/>
    <property type="match status" value="1"/>
</dbReference>
<protein>
    <recommendedName>
        <fullName evidence="5 10">Phosphoglycolate phosphatase</fullName>
        <shortName evidence="10">PGP</shortName>
        <shortName evidence="10">PGPase</shortName>
        <ecNumber evidence="5 10">3.1.3.18</ecNumber>
    </recommendedName>
</protein>
<dbReference type="Proteomes" id="UP000245712">
    <property type="component" value="Unassembled WGS sequence"/>
</dbReference>
<dbReference type="NCBIfam" id="TIGR01549">
    <property type="entry name" value="HAD-SF-IA-v1"/>
    <property type="match status" value="1"/>
</dbReference>
<evidence type="ECO:0000256" key="5">
    <source>
        <dbReference type="ARBA" id="ARBA00013078"/>
    </source>
</evidence>
<keyword evidence="6 10" id="KW-0479">Metal-binding</keyword>
<evidence type="ECO:0000256" key="7">
    <source>
        <dbReference type="ARBA" id="ARBA00022801"/>
    </source>
</evidence>
<dbReference type="InterPro" id="IPR037512">
    <property type="entry name" value="PGPase_prok"/>
</dbReference>
<reference evidence="11 12" key="1">
    <citation type="submission" date="2018-05" db="EMBL/GenBank/DDBJ databases">
        <title>Genomic Encyclopedia of Type Strains, Phase IV (KMG-V): Genome sequencing to study the core and pangenomes of soil and plant-associated prokaryotes.</title>
        <authorList>
            <person name="Whitman W."/>
        </authorList>
    </citation>
    <scope>NUCLEOTIDE SEQUENCE [LARGE SCALE GENOMIC DNA]</scope>
    <source>
        <strain evidence="11 12">SCZa-39</strain>
    </source>
</reference>
<dbReference type="Gene3D" id="3.40.50.1000">
    <property type="entry name" value="HAD superfamily/HAD-like"/>
    <property type="match status" value="1"/>
</dbReference>
<dbReference type="Pfam" id="PF00702">
    <property type="entry name" value="Hydrolase"/>
    <property type="match status" value="1"/>
</dbReference>
<evidence type="ECO:0000256" key="6">
    <source>
        <dbReference type="ARBA" id="ARBA00022723"/>
    </source>
</evidence>
<comment type="catalytic activity">
    <reaction evidence="1 10">
        <text>2-phosphoglycolate + H2O = glycolate + phosphate</text>
        <dbReference type="Rhea" id="RHEA:14369"/>
        <dbReference type="ChEBI" id="CHEBI:15377"/>
        <dbReference type="ChEBI" id="CHEBI:29805"/>
        <dbReference type="ChEBI" id="CHEBI:43474"/>
        <dbReference type="ChEBI" id="CHEBI:58033"/>
        <dbReference type="EC" id="3.1.3.18"/>
    </reaction>
</comment>
<dbReference type="SUPFAM" id="SSF56784">
    <property type="entry name" value="HAD-like"/>
    <property type="match status" value="1"/>
</dbReference>
<comment type="pathway">
    <text evidence="3 10">Organic acid metabolism; glycolate biosynthesis; glycolate from 2-phosphoglycolate: step 1/1.</text>
</comment>
<dbReference type="NCBIfam" id="TIGR01449">
    <property type="entry name" value="PGP_bact"/>
    <property type="match status" value="1"/>
</dbReference>
<comment type="caution">
    <text evidence="11">The sequence shown here is derived from an EMBL/GenBank/DDBJ whole genome shotgun (WGS) entry which is preliminary data.</text>
</comment>
<dbReference type="InterPro" id="IPR023198">
    <property type="entry name" value="PGP-like_dom2"/>
</dbReference>
<dbReference type="SFLD" id="SFLDS00003">
    <property type="entry name" value="Haloacid_Dehalogenase"/>
    <property type="match status" value="1"/>
</dbReference>
<keyword evidence="8 10" id="KW-0460">Magnesium</keyword>
<organism evidence="11 12">
    <name type="scientific">Paraburkholderia unamae</name>
    <dbReference type="NCBI Taxonomy" id="219649"/>
    <lineage>
        <taxon>Bacteria</taxon>
        <taxon>Pseudomonadati</taxon>
        <taxon>Pseudomonadota</taxon>
        <taxon>Betaproteobacteria</taxon>
        <taxon>Burkholderiales</taxon>
        <taxon>Burkholderiaceae</taxon>
        <taxon>Paraburkholderia</taxon>
    </lineage>
</organism>
<dbReference type="InterPro" id="IPR006439">
    <property type="entry name" value="HAD-SF_hydro_IA"/>
</dbReference>
<feature type="binding site" evidence="10">
    <location>
        <position position="7"/>
    </location>
    <ligand>
        <name>Mg(2+)</name>
        <dbReference type="ChEBI" id="CHEBI:18420"/>
    </ligand>
</feature>
<dbReference type="InterPro" id="IPR023214">
    <property type="entry name" value="HAD_sf"/>
</dbReference>
<feature type="binding site" evidence="10">
    <location>
        <position position="168"/>
    </location>
    <ligand>
        <name>Mg(2+)</name>
        <dbReference type="ChEBI" id="CHEBI:18420"/>
    </ligand>
</feature>
<evidence type="ECO:0000256" key="10">
    <source>
        <dbReference type="HAMAP-Rule" id="MF_00495"/>
    </source>
</evidence>
<comment type="cofactor">
    <cofactor evidence="2 10">
        <name>Mg(2+)</name>
        <dbReference type="ChEBI" id="CHEBI:18420"/>
    </cofactor>
</comment>
<feature type="binding site" evidence="10">
    <location>
        <position position="9"/>
    </location>
    <ligand>
        <name>Mg(2+)</name>
        <dbReference type="ChEBI" id="CHEBI:18420"/>
    </ligand>
</feature>
<dbReference type="PANTHER" id="PTHR43434">
    <property type="entry name" value="PHOSPHOGLYCOLATE PHOSPHATASE"/>
    <property type="match status" value="1"/>
</dbReference>
<dbReference type="EC" id="3.1.3.18" evidence="5 10"/>
<dbReference type="HAMAP" id="MF_00495">
    <property type="entry name" value="GPH_hydrolase_bact"/>
    <property type="match status" value="1"/>
</dbReference>
<evidence type="ECO:0000256" key="2">
    <source>
        <dbReference type="ARBA" id="ARBA00001946"/>
    </source>
</evidence>
<accession>A0ABX5KFC5</accession>
<evidence type="ECO:0000256" key="8">
    <source>
        <dbReference type="ARBA" id="ARBA00022842"/>
    </source>
</evidence>
<dbReference type="InterPro" id="IPR050155">
    <property type="entry name" value="HAD-like_hydrolase_sf"/>
</dbReference>
<dbReference type="NCBIfam" id="TIGR01509">
    <property type="entry name" value="HAD-SF-IA-v3"/>
    <property type="match status" value="1"/>
</dbReference>
<dbReference type="PRINTS" id="PR00413">
    <property type="entry name" value="HADHALOGNASE"/>
</dbReference>
<dbReference type="PANTHER" id="PTHR43434:SF1">
    <property type="entry name" value="PHOSPHOGLYCOLATE PHOSPHATASE"/>
    <property type="match status" value="1"/>
</dbReference>
<evidence type="ECO:0000313" key="11">
    <source>
        <dbReference type="EMBL" id="PVX77085.1"/>
    </source>
</evidence>
<evidence type="ECO:0000256" key="3">
    <source>
        <dbReference type="ARBA" id="ARBA00004818"/>
    </source>
</evidence>
<feature type="active site" description="Nucleophile" evidence="10">
    <location>
        <position position="7"/>
    </location>
</feature>
<evidence type="ECO:0000256" key="4">
    <source>
        <dbReference type="ARBA" id="ARBA00006171"/>
    </source>
</evidence>
<keyword evidence="7 10" id="KW-0378">Hydrolase</keyword>
<proteinExistence type="inferred from homology"/>
<evidence type="ECO:0000256" key="9">
    <source>
        <dbReference type="ARBA" id="ARBA00023277"/>
    </source>
</evidence>
<evidence type="ECO:0000256" key="1">
    <source>
        <dbReference type="ARBA" id="ARBA00000830"/>
    </source>
</evidence>
<dbReference type="SFLD" id="SFLDG01129">
    <property type="entry name" value="C1.5:_HAD__Beta-PGM__Phosphata"/>
    <property type="match status" value="1"/>
</dbReference>
<gene>
    <name evidence="11" type="ORF">C7402_115144</name>
</gene>
<comment type="function">
    <text evidence="10">Specifically catalyzes the dephosphorylation of 2-phosphoglycolate. Is involved in the dissimilation of the intracellular 2-phosphoglycolate formed during the DNA repair of 3'-phosphoglycolate ends, a major class of DNA lesions induced by oxidative stress.</text>
</comment>